<dbReference type="InterPro" id="IPR008862">
    <property type="entry name" value="Tcp11"/>
</dbReference>
<comment type="similarity">
    <text evidence="1">Belongs to the TCP11 family.</text>
</comment>
<feature type="compositionally biased region" description="Acidic residues" evidence="2">
    <location>
        <begin position="25"/>
        <end position="38"/>
    </location>
</feature>
<feature type="compositionally biased region" description="Basic residues" evidence="2">
    <location>
        <begin position="210"/>
        <end position="222"/>
    </location>
</feature>
<dbReference type="Proteomes" id="UP000235672">
    <property type="component" value="Unassembled WGS sequence"/>
</dbReference>
<evidence type="ECO:0000313" key="3">
    <source>
        <dbReference type="EMBL" id="PMD27253.1"/>
    </source>
</evidence>
<accession>A0A2J6QLU1</accession>
<dbReference type="PANTHER" id="PTHR12832">
    <property type="entry name" value="TESTIS-SPECIFIC PROTEIN PBS13 T-COMPLEX 11"/>
    <property type="match status" value="1"/>
</dbReference>
<protein>
    <recommendedName>
        <fullName evidence="5">Tcp11-domain-containing protein</fullName>
    </recommendedName>
</protein>
<proteinExistence type="inferred from homology"/>
<dbReference type="STRING" id="1745343.A0A2J6QLU1"/>
<evidence type="ECO:0000256" key="1">
    <source>
        <dbReference type="ARBA" id="ARBA00010954"/>
    </source>
</evidence>
<dbReference type="Pfam" id="PF05794">
    <property type="entry name" value="Tcp11"/>
    <property type="match status" value="1"/>
</dbReference>
<feature type="compositionally biased region" description="Low complexity" evidence="2">
    <location>
        <begin position="65"/>
        <end position="84"/>
    </location>
</feature>
<feature type="region of interest" description="Disordered" evidence="2">
    <location>
        <begin position="484"/>
        <end position="542"/>
    </location>
</feature>
<sequence length="998" mass="110610">MRRASQDLSDPDRNLAESTGHPTDMPEDTDLDLITEESSDNKIHTPPPRIAARFYRPSANRRKSSAASSRRNSVSSAHSHQSHAPNRHAGPQSNYIAQHLRRASIIEDRKARLADRAAHAEKVRLRAALAKAAPRSTTNSEERALAAQQAREKNLAEIVAACAEEVKRAKGIAESMKEKREAEGKKLRREMEERLAEAERRREEILNRGNGKRGRSLSHPRKSTSPLPTVRETISEATAAARIQQKWRVHQRWKAVRDFTALGLTIDSVRETSFEEVVDLLAQEKVLVGTAQILRICGLKEGETGSVNEMTAVRTFLSAFLILGHPTQVLSGKGDNGEQEQLGAVPMRRDDLANPQLQDLVAKARDLLISFENVLSRLNAANSYTPPPAQLSTLSEVYATFFNAFIAWKARDSSTLIDMMVLQFVELDSIWQSVKDSTELAVTDSYRDGIRENQLKLMVRIKRLAGAVQGKKLITNAIREARKARTAKKPVGDSRPRAADSPAPSQPTIGELSASEKLVTSHLQTLTPPSTPPRRRNSKADELRLFRPILPENRVLTHEVAINREYRIEEDALEDRTSTMQSIFDMMRQELTSGNSDAWVLAMAENIRVRLQQLLKEGNSMHTLVGEALDSELVARELQGGSFSYEKFFSFMATLLPRLCAPFRDEEIKDIVEKKMQTGDVVDRLSALMHGIDLMQLDYANFMLMQAAPELVKNAGQYETARFAELMEETSGNLSATEAAWGEARTKVLAEAARRDPENVRLARSLPTPEKIYAQMLTDIFTSLDASIPIPETLQLDTKRITRIRADVLRIVTSGAILLQCKNLLKRDVRSQWKTEATRIFSVLENAKGPEQATQGIQAALESSRSMPVATKNHIKELVARIVSAAAAISISPSPASSPSPTPAVTELRDPVMRLLMTRLRGHILGRLAAATEKEKVKSASTASESLATLGLPEFVHKVGAIVEEVGKVGACDRESHGMWYEVVARKAEEVEASAASV</sequence>
<evidence type="ECO:0000313" key="4">
    <source>
        <dbReference type="Proteomes" id="UP000235672"/>
    </source>
</evidence>
<name>A0A2J6QLU1_9HELO</name>
<reference evidence="3 4" key="1">
    <citation type="submission" date="2016-05" db="EMBL/GenBank/DDBJ databases">
        <title>A degradative enzymes factory behind the ericoid mycorrhizal symbiosis.</title>
        <authorList>
            <consortium name="DOE Joint Genome Institute"/>
            <person name="Martino E."/>
            <person name="Morin E."/>
            <person name="Grelet G."/>
            <person name="Kuo A."/>
            <person name="Kohler A."/>
            <person name="Daghino S."/>
            <person name="Barry K."/>
            <person name="Choi C."/>
            <person name="Cichocki N."/>
            <person name="Clum A."/>
            <person name="Copeland A."/>
            <person name="Hainaut M."/>
            <person name="Haridas S."/>
            <person name="Labutti K."/>
            <person name="Lindquist E."/>
            <person name="Lipzen A."/>
            <person name="Khouja H.-R."/>
            <person name="Murat C."/>
            <person name="Ohm R."/>
            <person name="Olson A."/>
            <person name="Spatafora J."/>
            <person name="Veneault-Fourrey C."/>
            <person name="Henrissat B."/>
            <person name="Grigoriev I."/>
            <person name="Martin F."/>
            <person name="Perotto S."/>
        </authorList>
    </citation>
    <scope>NUCLEOTIDE SEQUENCE [LARGE SCALE GENOMIC DNA]</scope>
    <source>
        <strain evidence="3 4">UAMH 7357</strain>
    </source>
</reference>
<feature type="region of interest" description="Disordered" evidence="2">
    <location>
        <begin position="1"/>
        <end position="92"/>
    </location>
</feature>
<dbReference type="GO" id="GO:0010737">
    <property type="term" value="P:protein kinase A signaling"/>
    <property type="evidence" value="ECO:0007669"/>
    <property type="project" value="TreeGrafter"/>
</dbReference>
<dbReference type="EMBL" id="KZ613466">
    <property type="protein sequence ID" value="PMD27253.1"/>
    <property type="molecule type" value="Genomic_DNA"/>
</dbReference>
<gene>
    <name evidence="3" type="ORF">NA56DRAFT_743587</name>
</gene>
<organism evidence="3 4">
    <name type="scientific">Hyaloscypha hepaticicola</name>
    <dbReference type="NCBI Taxonomy" id="2082293"/>
    <lineage>
        <taxon>Eukaryota</taxon>
        <taxon>Fungi</taxon>
        <taxon>Dikarya</taxon>
        <taxon>Ascomycota</taxon>
        <taxon>Pezizomycotina</taxon>
        <taxon>Leotiomycetes</taxon>
        <taxon>Helotiales</taxon>
        <taxon>Hyaloscyphaceae</taxon>
        <taxon>Hyaloscypha</taxon>
    </lineage>
</organism>
<dbReference type="PANTHER" id="PTHR12832:SF18">
    <property type="entry name" value="IQ CALMODULIN-BINDING MOTIF DOMAIN PROTEIN (AFU_ORTHOLOGUE AFUA_1G08920)"/>
    <property type="match status" value="1"/>
</dbReference>
<evidence type="ECO:0000256" key="2">
    <source>
        <dbReference type="SAM" id="MobiDB-lite"/>
    </source>
</evidence>
<keyword evidence="4" id="KW-1185">Reference proteome</keyword>
<dbReference type="AlphaFoldDB" id="A0A2J6QLU1"/>
<feature type="region of interest" description="Disordered" evidence="2">
    <location>
        <begin position="199"/>
        <end position="229"/>
    </location>
</feature>
<dbReference type="OrthoDB" id="276323at2759"/>
<evidence type="ECO:0008006" key="5">
    <source>
        <dbReference type="Google" id="ProtNLM"/>
    </source>
</evidence>